<dbReference type="SMART" id="SM00046">
    <property type="entry name" value="DAGKc"/>
    <property type="match status" value="1"/>
</dbReference>
<protein>
    <submittedName>
        <fullName evidence="6">Diacylglycerol kinase family enzyme</fullName>
    </submittedName>
</protein>
<dbReference type="EMBL" id="JAATJH010000001">
    <property type="protein sequence ID" value="NJC25523.1"/>
    <property type="molecule type" value="Genomic_DNA"/>
</dbReference>
<dbReference type="Gene3D" id="3.40.50.10330">
    <property type="entry name" value="Probable inorganic polyphosphate/atp-NAD kinase, domain 1"/>
    <property type="match status" value="1"/>
</dbReference>
<evidence type="ECO:0000259" key="5">
    <source>
        <dbReference type="PROSITE" id="PS50146"/>
    </source>
</evidence>
<keyword evidence="4" id="KW-0067">ATP-binding</keyword>
<dbReference type="Pfam" id="PF00781">
    <property type="entry name" value="DAGK_cat"/>
    <property type="match status" value="1"/>
</dbReference>
<comment type="caution">
    <text evidence="6">The sequence shown here is derived from an EMBL/GenBank/DDBJ whole genome shotgun (WGS) entry which is preliminary data.</text>
</comment>
<reference evidence="6 7" key="1">
    <citation type="submission" date="2020-03" db="EMBL/GenBank/DDBJ databases">
        <title>Genomic Encyclopedia of Type Strains, Phase IV (KMG-IV): sequencing the most valuable type-strain genomes for metagenomic binning, comparative biology and taxonomic classification.</title>
        <authorList>
            <person name="Goeker M."/>
        </authorList>
    </citation>
    <scope>NUCLEOTIDE SEQUENCE [LARGE SCALE GENOMIC DNA]</scope>
    <source>
        <strain evidence="6 7">DSM 105096</strain>
    </source>
</reference>
<dbReference type="InterPro" id="IPR016064">
    <property type="entry name" value="NAD/diacylglycerol_kinase_sf"/>
</dbReference>
<evidence type="ECO:0000313" key="7">
    <source>
        <dbReference type="Proteomes" id="UP000770785"/>
    </source>
</evidence>
<dbReference type="SUPFAM" id="SSF111331">
    <property type="entry name" value="NAD kinase/diacylglycerol kinase-like"/>
    <property type="match status" value="1"/>
</dbReference>
<evidence type="ECO:0000256" key="1">
    <source>
        <dbReference type="ARBA" id="ARBA00022679"/>
    </source>
</evidence>
<evidence type="ECO:0000256" key="2">
    <source>
        <dbReference type="ARBA" id="ARBA00022741"/>
    </source>
</evidence>
<dbReference type="PANTHER" id="PTHR12358">
    <property type="entry name" value="SPHINGOSINE KINASE"/>
    <property type="match status" value="1"/>
</dbReference>
<keyword evidence="1" id="KW-0808">Transferase</keyword>
<dbReference type="InterPro" id="IPR050187">
    <property type="entry name" value="Lipid_Phosphate_FormReg"/>
</dbReference>
<dbReference type="InterPro" id="IPR017438">
    <property type="entry name" value="ATP-NAD_kinase_N"/>
</dbReference>
<dbReference type="Gene3D" id="2.60.200.40">
    <property type="match status" value="1"/>
</dbReference>
<gene>
    <name evidence="6" type="ORF">GGR27_001004</name>
</gene>
<evidence type="ECO:0000256" key="4">
    <source>
        <dbReference type="ARBA" id="ARBA00022840"/>
    </source>
</evidence>
<keyword evidence="7" id="KW-1185">Reference proteome</keyword>
<name>A0ABX0X8E8_9BACT</name>
<feature type="domain" description="DAGKc" evidence="5">
    <location>
        <begin position="22"/>
        <end position="131"/>
    </location>
</feature>
<dbReference type="InterPro" id="IPR045540">
    <property type="entry name" value="YegS/DAGK_C"/>
</dbReference>
<dbReference type="Proteomes" id="UP000770785">
    <property type="component" value="Unassembled WGS sequence"/>
</dbReference>
<organism evidence="6 7">
    <name type="scientific">Neolewinella antarctica</name>
    <dbReference type="NCBI Taxonomy" id="442734"/>
    <lineage>
        <taxon>Bacteria</taxon>
        <taxon>Pseudomonadati</taxon>
        <taxon>Bacteroidota</taxon>
        <taxon>Saprospiria</taxon>
        <taxon>Saprospirales</taxon>
        <taxon>Lewinellaceae</taxon>
        <taxon>Neolewinella</taxon>
    </lineage>
</organism>
<dbReference type="GO" id="GO:0016301">
    <property type="term" value="F:kinase activity"/>
    <property type="evidence" value="ECO:0007669"/>
    <property type="project" value="UniProtKB-KW"/>
</dbReference>
<evidence type="ECO:0000256" key="3">
    <source>
        <dbReference type="ARBA" id="ARBA00022777"/>
    </source>
</evidence>
<keyword evidence="3 6" id="KW-0418">Kinase</keyword>
<dbReference type="InterPro" id="IPR001206">
    <property type="entry name" value="Diacylglycerol_kinase_cat_dom"/>
</dbReference>
<evidence type="ECO:0000313" key="6">
    <source>
        <dbReference type="EMBL" id="NJC25523.1"/>
    </source>
</evidence>
<accession>A0ABX0X8E8</accession>
<dbReference type="PANTHER" id="PTHR12358:SF54">
    <property type="entry name" value="SPHINGOSINE KINASE RELATED PROTEIN"/>
    <property type="match status" value="1"/>
</dbReference>
<dbReference type="Pfam" id="PF19279">
    <property type="entry name" value="YegS_C"/>
    <property type="match status" value="1"/>
</dbReference>
<dbReference type="PROSITE" id="PS50146">
    <property type="entry name" value="DAGK"/>
    <property type="match status" value="1"/>
</dbReference>
<sequence>MINAAEIPTNNLTCSTFAAVQPISTPWHFILNPAAAGGKGRLRWRKLLPRLRAAIPNMTFAISTDHTALGALARDAVSLGKTHLVGVGGDGTHHHILNGLVASGKLSSVVYAPLALGSGNDWARSLGTPTDFTAWLAYLGNGRERTQLVGHIEFVKTGAVHYFLNVAGFAYDAEIVRIAREERIRHQWMYPILALSYLSEYVAPTVLVSPQPGTGGASDSPELSRDDRAIPVHTINVGVGRYSGGGMQFVPHADLFGDRLALTVAEKMPRWKVMANSWRFYAGSIGVVSGVTISHVDAVELIPTAGTLECEADGEWLGKGPVVISRCAERLRVLTKVEGILPELP</sequence>
<proteinExistence type="predicted"/>
<keyword evidence="2" id="KW-0547">Nucleotide-binding</keyword>